<evidence type="ECO:0000256" key="1">
    <source>
        <dbReference type="SAM" id="Phobius"/>
    </source>
</evidence>
<evidence type="ECO:0000313" key="2">
    <source>
        <dbReference type="EMBL" id="RDU63798.1"/>
    </source>
</evidence>
<gene>
    <name evidence="2" type="ORF">CQA43_02975</name>
</gene>
<accession>A0A3D8IFB4</accession>
<sequence length="177" mass="21075">MRAFFAQIDWIRNTFFFVFYFFMVIGVFLAVVKPQLDIFRKTNAQYRKEIYVQEQIESQRNAERQKLINYQNQNAHILENFEHRITQREIEEKLRIIFENAGVVADGAPSLEGKYFKQRFVVSGRLQNINKLKESLKMTRALPGIVRFSFPILIEREGAELVFSFRLDAYFLNMDSK</sequence>
<comment type="caution">
    <text evidence="2">The sequence shown here is derived from an EMBL/GenBank/DDBJ whole genome shotgun (WGS) entry which is preliminary data.</text>
</comment>
<keyword evidence="3" id="KW-1185">Reference proteome</keyword>
<dbReference type="RefSeq" id="WP_115551123.1">
    <property type="nucleotide sequence ID" value="NZ_CAONBV010000028.1"/>
</dbReference>
<dbReference type="OrthoDB" id="5322807at2"/>
<keyword evidence="1" id="KW-1133">Transmembrane helix</keyword>
<dbReference type="AlphaFoldDB" id="A0A3D8IFB4"/>
<name>A0A3D8IFB4_9HELI</name>
<dbReference type="GeneID" id="82535245"/>
<keyword evidence="1" id="KW-0812">Transmembrane</keyword>
<reference evidence="2 3" key="1">
    <citation type="submission" date="2018-04" db="EMBL/GenBank/DDBJ databases">
        <title>Novel Campyloabacter and Helicobacter Species and Strains.</title>
        <authorList>
            <person name="Mannion A.J."/>
            <person name="Shen Z."/>
            <person name="Fox J.G."/>
        </authorList>
    </citation>
    <scope>NUCLEOTIDE SEQUENCE [LARGE SCALE GENOMIC DNA]</scope>
    <source>
        <strain evidence="2 3">MIT 99-5101</strain>
    </source>
</reference>
<feature type="transmembrane region" description="Helical" evidence="1">
    <location>
        <begin position="14"/>
        <end position="32"/>
    </location>
</feature>
<dbReference type="EMBL" id="NXLS01000002">
    <property type="protein sequence ID" value="RDU63798.1"/>
    <property type="molecule type" value="Genomic_DNA"/>
</dbReference>
<dbReference type="Proteomes" id="UP000256650">
    <property type="component" value="Unassembled WGS sequence"/>
</dbReference>
<protein>
    <submittedName>
        <fullName evidence="2">Uncharacterized protein</fullName>
    </submittedName>
</protein>
<organism evidence="2 3">
    <name type="scientific">Helicobacter ganmani</name>
    <dbReference type="NCBI Taxonomy" id="60246"/>
    <lineage>
        <taxon>Bacteria</taxon>
        <taxon>Pseudomonadati</taxon>
        <taxon>Campylobacterota</taxon>
        <taxon>Epsilonproteobacteria</taxon>
        <taxon>Campylobacterales</taxon>
        <taxon>Helicobacteraceae</taxon>
        <taxon>Helicobacter</taxon>
    </lineage>
</organism>
<proteinExistence type="predicted"/>
<keyword evidence="1" id="KW-0472">Membrane</keyword>
<evidence type="ECO:0000313" key="3">
    <source>
        <dbReference type="Proteomes" id="UP000256650"/>
    </source>
</evidence>